<reference evidence="2 3" key="1">
    <citation type="journal article" date="2016" name="Sci. Rep.">
        <title>Peltaster fructicola genome reveals evolution from an invasive phytopathogen to an ectophytic parasite.</title>
        <authorList>
            <person name="Xu C."/>
            <person name="Chen H."/>
            <person name="Gleason M.L."/>
            <person name="Xu J.R."/>
            <person name="Liu H."/>
            <person name="Zhang R."/>
            <person name="Sun G."/>
        </authorList>
    </citation>
    <scope>NUCLEOTIDE SEQUENCE [LARGE SCALE GENOMIC DNA]</scope>
    <source>
        <strain evidence="2 3">LNHT1506</strain>
    </source>
</reference>
<dbReference type="Proteomes" id="UP000503462">
    <property type="component" value="Chromosome 1"/>
</dbReference>
<sequence>MDYPRPARSRSCAYEAQVPETSSEASSAIRDAMKGVYHINAGLGSFTTSNIESLMDRTRYDHETSNDRTNRPESTISSGLSAEYQLLSQQMPTVTTMLHAAGQMVLSRARLDIADSQCKYRGCCYKNQMIWGGQLYLHIELVDMSYDFHLTCLEDLWNGKGCTGRLPNPELFNEEWYDELLHEHSSRPGHNATGADSPVMPVCRSQYLAEFIVTTPGSNMEGYEKDIVLSWKQASREQIERPTAAHHKEQLRKLVAIAAAEDAKEQSEEKKEMTLMHGCFGKNLSQVLQLSL</sequence>
<keyword evidence="3" id="KW-1185">Reference proteome</keyword>
<organism evidence="2 3">
    <name type="scientific">Peltaster fructicola</name>
    <dbReference type="NCBI Taxonomy" id="286661"/>
    <lineage>
        <taxon>Eukaryota</taxon>
        <taxon>Fungi</taxon>
        <taxon>Dikarya</taxon>
        <taxon>Ascomycota</taxon>
        <taxon>Pezizomycotina</taxon>
        <taxon>Dothideomycetes</taxon>
        <taxon>Dothideomycetes incertae sedis</taxon>
        <taxon>Peltaster</taxon>
    </lineage>
</organism>
<dbReference type="AlphaFoldDB" id="A0A6H0XNC0"/>
<protein>
    <submittedName>
        <fullName evidence="2">Uncharacterized protein</fullName>
    </submittedName>
</protein>
<proteinExistence type="predicted"/>
<evidence type="ECO:0000313" key="2">
    <source>
        <dbReference type="EMBL" id="QIW96213.1"/>
    </source>
</evidence>
<name>A0A6H0XNC0_9PEZI</name>
<accession>A0A6H0XNC0</accession>
<gene>
    <name evidence="2" type="ORF">AMS68_001731</name>
</gene>
<feature type="region of interest" description="Disordered" evidence="1">
    <location>
        <begin position="1"/>
        <end position="26"/>
    </location>
</feature>
<dbReference type="EMBL" id="CP051139">
    <property type="protein sequence ID" value="QIW96213.1"/>
    <property type="molecule type" value="Genomic_DNA"/>
</dbReference>
<evidence type="ECO:0000313" key="3">
    <source>
        <dbReference type="Proteomes" id="UP000503462"/>
    </source>
</evidence>
<evidence type="ECO:0000256" key="1">
    <source>
        <dbReference type="SAM" id="MobiDB-lite"/>
    </source>
</evidence>